<dbReference type="OrthoDB" id="5976095at2"/>
<sequence>MTEPPAMPTASSARLIRRWTTTAAVLFAVALAGCGREASTPSDSADQAAALREEAVLQAGDATVRASVIPTTNVGAAIATQYGIARSEDSVLLMVGVRQGPQATETSLPATVVASVRDLRGVRQAIAMREVRSGDSIDYVGTATVAAPDTLRFDILVQRQGKPEARLQFSRDIFPR</sequence>
<gene>
    <name evidence="2" type="ORF">EER27_00910</name>
</gene>
<evidence type="ECO:0000313" key="2">
    <source>
        <dbReference type="EMBL" id="RNF86027.1"/>
    </source>
</evidence>
<name>A0A3M8SXI5_9GAMM</name>
<protein>
    <submittedName>
        <fullName evidence="2">DUF4426 domain-containing protein</fullName>
    </submittedName>
</protein>
<accession>A0A3M8SXI5</accession>
<reference evidence="2 3" key="1">
    <citation type="submission" date="2018-11" db="EMBL/GenBank/DDBJ databases">
        <title>Lysobacter cryohumiis sp. nov., isolated from soil in the Tianshan Mountains, Xinjiang, China.</title>
        <authorList>
            <person name="Luo Y."/>
            <person name="Sheng H."/>
        </authorList>
    </citation>
    <scope>NUCLEOTIDE SEQUENCE [LARGE SCALE GENOMIC DNA]</scope>
    <source>
        <strain evidence="2 3">ZS60</strain>
    </source>
</reference>
<comment type="caution">
    <text evidence="2">The sequence shown here is derived from an EMBL/GenBank/DDBJ whole genome shotgun (WGS) entry which is preliminary data.</text>
</comment>
<dbReference type="Pfam" id="PF14467">
    <property type="entry name" value="DUF4426"/>
    <property type="match status" value="1"/>
</dbReference>
<dbReference type="AlphaFoldDB" id="A0A3M8SXI5"/>
<dbReference type="Proteomes" id="UP000267049">
    <property type="component" value="Unassembled WGS sequence"/>
</dbReference>
<organism evidence="2 3">
    <name type="scientific">Montanilutibacter psychrotolerans</name>
    <dbReference type="NCBI Taxonomy" id="1327343"/>
    <lineage>
        <taxon>Bacteria</taxon>
        <taxon>Pseudomonadati</taxon>
        <taxon>Pseudomonadota</taxon>
        <taxon>Gammaproteobacteria</taxon>
        <taxon>Lysobacterales</taxon>
        <taxon>Lysobacteraceae</taxon>
        <taxon>Montanilutibacter</taxon>
    </lineage>
</organism>
<dbReference type="Gene3D" id="2.60.40.3340">
    <property type="entry name" value="Domain of unknown function DUF4426"/>
    <property type="match status" value="1"/>
</dbReference>
<dbReference type="EMBL" id="RIBS01000001">
    <property type="protein sequence ID" value="RNF86027.1"/>
    <property type="molecule type" value="Genomic_DNA"/>
</dbReference>
<dbReference type="InterPro" id="IPR025218">
    <property type="entry name" value="DUF4426"/>
</dbReference>
<proteinExistence type="predicted"/>
<evidence type="ECO:0000313" key="3">
    <source>
        <dbReference type="Proteomes" id="UP000267049"/>
    </source>
</evidence>
<keyword evidence="3" id="KW-1185">Reference proteome</keyword>
<evidence type="ECO:0000259" key="1">
    <source>
        <dbReference type="Pfam" id="PF14467"/>
    </source>
</evidence>
<feature type="domain" description="DUF4426" evidence="1">
    <location>
        <begin position="58"/>
        <end position="175"/>
    </location>
</feature>